<dbReference type="Proteomes" id="UP000054018">
    <property type="component" value="Unassembled WGS sequence"/>
</dbReference>
<protein>
    <recommendedName>
        <fullName evidence="1">DUF6532 domain-containing protein</fullName>
    </recommendedName>
</protein>
<proteinExistence type="predicted"/>
<gene>
    <name evidence="2" type="ORF">PISMIDRAFT_115186</name>
</gene>
<dbReference type="AlphaFoldDB" id="A0A0C9YFV0"/>
<accession>A0A0C9YFV0</accession>
<dbReference type="InterPro" id="IPR045341">
    <property type="entry name" value="DUF6532"/>
</dbReference>
<organism evidence="2 3">
    <name type="scientific">Pisolithus microcarpus 441</name>
    <dbReference type="NCBI Taxonomy" id="765257"/>
    <lineage>
        <taxon>Eukaryota</taxon>
        <taxon>Fungi</taxon>
        <taxon>Dikarya</taxon>
        <taxon>Basidiomycota</taxon>
        <taxon>Agaricomycotina</taxon>
        <taxon>Agaricomycetes</taxon>
        <taxon>Agaricomycetidae</taxon>
        <taxon>Boletales</taxon>
        <taxon>Sclerodermatineae</taxon>
        <taxon>Pisolithaceae</taxon>
        <taxon>Pisolithus</taxon>
    </lineage>
</organism>
<reference evidence="3" key="2">
    <citation type="submission" date="2015-01" db="EMBL/GenBank/DDBJ databases">
        <title>Evolutionary Origins and Diversification of the Mycorrhizal Mutualists.</title>
        <authorList>
            <consortium name="DOE Joint Genome Institute"/>
            <consortium name="Mycorrhizal Genomics Consortium"/>
            <person name="Kohler A."/>
            <person name="Kuo A."/>
            <person name="Nagy L.G."/>
            <person name="Floudas D."/>
            <person name="Copeland A."/>
            <person name="Barry K.W."/>
            <person name="Cichocki N."/>
            <person name="Veneault-Fourrey C."/>
            <person name="LaButti K."/>
            <person name="Lindquist E.A."/>
            <person name="Lipzen A."/>
            <person name="Lundell T."/>
            <person name="Morin E."/>
            <person name="Murat C."/>
            <person name="Riley R."/>
            <person name="Ohm R."/>
            <person name="Sun H."/>
            <person name="Tunlid A."/>
            <person name="Henrissat B."/>
            <person name="Grigoriev I.V."/>
            <person name="Hibbett D.S."/>
            <person name="Martin F."/>
        </authorList>
    </citation>
    <scope>NUCLEOTIDE SEQUENCE [LARGE SCALE GENOMIC DNA]</scope>
    <source>
        <strain evidence="3">441</strain>
    </source>
</reference>
<dbReference type="OrthoDB" id="2670686at2759"/>
<dbReference type="EMBL" id="KN833891">
    <property type="protein sequence ID" value="KIK15431.1"/>
    <property type="molecule type" value="Genomic_DNA"/>
</dbReference>
<dbReference type="HOGENOM" id="CLU_060373_1_0_1"/>
<name>A0A0C9YFV0_9AGAM</name>
<sequence>MTWQSTIKAKAHEILPWFYDIGTHFSEVENQSQSLELIKGAAFLRDGIDNKGLMNNMAHPALVALVMDFFYAPSSIGSAFPEVFSHEVPQVTVCLATTTLQAALDKYIQTGIQQDHQFKYGTYSKIFAGFLDMQHQIDQHPKHAVKTQELQAAWASAGKYETTFHSFIGVY</sequence>
<evidence type="ECO:0000313" key="2">
    <source>
        <dbReference type="EMBL" id="KIK15431.1"/>
    </source>
</evidence>
<reference evidence="2 3" key="1">
    <citation type="submission" date="2014-04" db="EMBL/GenBank/DDBJ databases">
        <authorList>
            <consortium name="DOE Joint Genome Institute"/>
            <person name="Kuo A."/>
            <person name="Kohler A."/>
            <person name="Costa M.D."/>
            <person name="Nagy L.G."/>
            <person name="Floudas D."/>
            <person name="Copeland A."/>
            <person name="Barry K.W."/>
            <person name="Cichocki N."/>
            <person name="Veneault-Fourrey C."/>
            <person name="LaButti K."/>
            <person name="Lindquist E.A."/>
            <person name="Lipzen A."/>
            <person name="Lundell T."/>
            <person name="Morin E."/>
            <person name="Murat C."/>
            <person name="Sun H."/>
            <person name="Tunlid A."/>
            <person name="Henrissat B."/>
            <person name="Grigoriev I.V."/>
            <person name="Hibbett D.S."/>
            <person name="Martin F."/>
            <person name="Nordberg H.P."/>
            <person name="Cantor M.N."/>
            <person name="Hua S.X."/>
        </authorList>
    </citation>
    <scope>NUCLEOTIDE SEQUENCE [LARGE SCALE GENOMIC DNA]</scope>
    <source>
        <strain evidence="2 3">441</strain>
    </source>
</reference>
<feature type="domain" description="DUF6532" evidence="1">
    <location>
        <begin position="2"/>
        <end position="135"/>
    </location>
</feature>
<dbReference type="STRING" id="765257.A0A0C9YFV0"/>
<dbReference type="Pfam" id="PF20149">
    <property type="entry name" value="DUF6532"/>
    <property type="match status" value="1"/>
</dbReference>
<keyword evidence="3" id="KW-1185">Reference proteome</keyword>
<evidence type="ECO:0000313" key="3">
    <source>
        <dbReference type="Proteomes" id="UP000054018"/>
    </source>
</evidence>
<evidence type="ECO:0000259" key="1">
    <source>
        <dbReference type="Pfam" id="PF20149"/>
    </source>
</evidence>